<accession>X6N2U8</accession>
<evidence type="ECO:0000313" key="3">
    <source>
        <dbReference type="Proteomes" id="UP000023152"/>
    </source>
</evidence>
<feature type="transmembrane region" description="Helical" evidence="1">
    <location>
        <begin position="6"/>
        <end position="22"/>
    </location>
</feature>
<proteinExistence type="predicted"/>
<keyword evidence="1" id="KW-0472">Membrane</keyword>
<keyword evidence="1" id="KW-1133">Transmembrane helix</keyword>
<reference evidence="2 3" key="1">
    <citation type="journal article" date="2013" name="Curr. Biol.">
        <title>The Genome of the Foraminiferan Reticulomyxa filosa.</title>
        <authorList>
            <person name="Glockner G."/>
            <person name="Hulsmann N."/>
            <person name="Schleicher M."/>
            <person name="Noegel A.A."/>
            <person name="Eichinger L."/>
            <person name="Gallinger C."/>
            <person name="Pawlowski J."/>
            <person name="Sierra R."/>
            <person name="Euteneuer U."/>
            <person name="Pillet L."/>
            <person name="Moustafa A."/>
            <person name="Platzer M."/>
            <person name="Groth M."/>
            <person name="Szafranski K."/>
            <person name="Schliwa M."/>
        </authorList>
    </citation>
    <scope>NUCLEOTIDE SEQUENCE [LARGE SCALE GENOMIC DNA]</scope>
</reference>
<evidence type="ECO:0000313" key="2">
    <source>
        <dbReference type="EMBL" id="ETO20228.1"/>
    </source>
</evidence>
<organism evidence="2 3">
    <name type="scientific">Reticulomyxa filosa</name>
    <dbReference type="NCBI Taxonomy" id="46433"/>
    <lineage>
        <taxon>Eukaryota</taxon>
        <taxon>Sar</taxon>
        <taxon>Rhizaria</taxon>
        <taxon>Retaria</taxon>
        <taxon>Foraminifera</taxon>
        <taxon>Monothalamids</taxon>
        <taxon>Reticulomyxidae</taxon>
        <taxon>Reticulomyxa</taxon>
    </lineage>
</organism>
<comment type="caution">
    <text evidence="2">The sequence shown here is derived from an EMBL/GenBank/DDBJ whole genome shotgun (WGS) entry which is preliminary data.</text>
</comment>
<evidence type="ECO:0000256" key="1">
    <source>
        <dbReference type="SAM" id="Phobius"/>
    </source>
</evidence>
<keyword evidence="1" id="KW-0812">Transmembrane</keyword>
<dbReference type="AlphaFoldDB" id="X6N2U8"/>
<gene>
    <name evidence="2" type="ORF">RFI_16989</name>
</gene>
<dbReference type="EMBL" id="ASPP01012826">
    <property type="protein sequence ID" value="ETO20228.1"/>
    <property type="molecule type" value="Genomic_DNA"/>
</dbReference>
<sequence length="214" mass="25981">MFDLHLLVFPLCTYLYIFVYIFDEMRQPKLTSPLCCSCSLHVIYQRKSLPFATAVENYKVCVDEARAKWPKRAQRYHHDAEVYEEGIFCKPMPKKKERNTLFFCNVYIIKKKKICPQSKEVRRIYFVDMKIKRVSNINTTKEKFRAKFHYYLTWLATKEENYEKDNTHWKPSSVPYIEYINAIEIKKHKQISYPKKKKRGKKKFYQVKIKNVKF</sequence>
<protein>
    <submittedName>
        <fullName evidence="2">Uncharacterized protein</fullName>
    </submittedName>
</protein>
<name>X6N2U8_RETFI</name>
<keyword evidence="3" id="KW-1185">Reference proteome</keyword>
<dbReference type="Proteomes" id="UP000023152">
    <property type="component" value="Unassembled WGS sequence"/>
</dbReference>